<dbReference type="AlphaFoldDB" id="A0A7K4MPB8"/>
<accession>A0A7K4MPB8</accession>
<evidence type="ECO:0000313" key="1">
    <source>
        <dbReference type="EMBL" id="NWJ43411.1"/>
    </source>
</evidence>
<proteinExistence type="predicted"/>
<dbReference type="Proteomes" id="UP000523105">
    <property type="component" value="Unassembled WGS sequence"/>
</dbReference>
<organism evidence="1 2">
    <name type="scientific">Marine Group I thaumarchaeote</name>
    <dbReference type="NCBI Taxonomy" id="2511932"/>
    <lineage>
        <taxon>Archaea</taxon>
        <taxon>Nitrososphaerota</taxon>
        <taxon>Marine Group I</taxon>
    </lineage>
</organism>
<dbReference type="EMBL" id="JACASV010000023">
    <property type="protein sequence ID" value="NWJ43411.1"/>
    <property type="molecule type" value="Genomic_DNA"/>
</dbReference>
<name>A0A7K4MPB8_9ARCH</name>
<sequence>MLRFKEYLNEASEVKAEDYEAAIVMGWYDIHKKTLPSDNAGIKDKILINVQGNTKVLNAGNAIASELLKLYPALKGKEAEQYGRAKATLTSFWSGYGAKNKTPKTDVLIGDMRFSVKVGLAQLMSGGKEETLATYYAALVNSDKNIEKDPQFSKVTGILESFVKNTLAPSQLAPIIKSGTNPVVNAAEAAHKDCMAELGTLFSDNSQFKIEFAREAMSGYMKYGKSDNAAAEWMLVSSHDGSKVQVHSVEDNSYCEKIANKMRLQARFKTSSRKLGGIKTGEYNFWSVVSLIVNAFDEAYAPHEGQVLTEGILNTIKSKVSGFFSRVWNKVKKFYQKSIMTLLKFLKVVPDITINKKIQF</sequence>
<comment type="caution">
    <text evidence="1">The sequence shown here is derived from an EMBL/GenBank/DDBJ whole genome shotgun (WGS) entry which is preliminary data.</text>
</comment>
<protein>
    <submittedName>
        <fullName evidence="1">Uncharacterized protein</fullName>
    </submittedName>
</protein>
<evidence type="ECO:0000313" key="2">
    <source>
        <dbReference type="Proteomes" id="UP000523105"/>
    </source>
</evidence>
<reference evidence="1 2" key="1">
    <citation type="journal article" date="2019" name="Environ. Microbiol.">
        <title>Genomics insights into ecotype formation of ammonia-oxidizing archaea in the deep ocean.</title>
        <authorList>
            <person name="Wang Y."/>
            <person name="Huang J.M."/>
            <person name="Cui G.J."/>
            <person name="Nunoura T."/>
            <person name="Takaki Y."/>
            <person name="Li W.L."/>
            <person name="Li J."/>
            <person name="Gao Z.M."/>
            <person name="Takai K."/>
            <person name="Zhang A.Q."/>
            <person name="Stepanauskas R."/>
        </authorList>
    </citation>
    <scope>NUCLEOTIDE SEQUENCE [LARGE SCALE GENOMIC DNA]</scope>
    <source>
        <strain evidence="1 2">L15b</strain>
    </source>
</reference>
<gene>
    <name evidence="1" type="ORF">HX837_04280</name>
</gene>